<reference evidence="2 3" key="1">
    <citation type="submission" date="2024-01" db="EMBL/GenBank/DDBJ databases">
        <authorList>
            <person name="Waweru B."/>
        </authorList>
    </citation>
    <scope>NUCLEOTIDE SEQUENCE [LARGE SCALE GENOMIC DNA]</scope>
</reference>
<sequence>MKIQPKTKKFQIDNDVEREREEKEFSNQFITKPKELVRLDGAEPKEEHGIEKEKRLIKKNKVEVEQNRNFIAFSTLGKNLEEYLDVNPE</sequence>
<accession>A0AAV1SP07</accession>
<gene>
    <name evidence="2" type="ORF">DCAF_LOCUS24973</name>
</gene>
<evidence type="ECO:0000313" key="2">
    <source>
        <dbReference type="EMBL" id="CAK7353916.1"/>
    </source>
</evidence>
<feature type="compositionally biased region" description="Basic and acidic residues" evidence="1">
    <location>
        <begin position="10"/>
        <end position="25"/>
    </location>
</feature>
<name>A0AAV1SP07_9ROSI</name>
<keyword evidence="3" id="KW-1185">Reference proteome</keyword>
<feature type="region of interest" description="Disordered" evidence="1">
    <location>
        <begin position="1"/>
        <end position="25"/>
    </location>
</feature>
<evidence type="ECO:0000313" key="3">
    <source>
        <dbReference type="Proteomes" id="UP001314170"/>
    </source>
</evidence>
<organism evidence="2 3">
    <name type="scientific">Dovyalis caffra</name>
    <dbReference type="NCBI Taxonomy" id="77055"/>
    <lineage>
        <taxon>Eukaryota</taxon>
        <taxon>Viridiplantae</taxon>
        <taxon>Streptophyta</taxon>
        <taxon>Embryophyta</taxon>
        <taxon>Tracheophyta</taxon>
        <taxon>Spermatophyta</taxon>
        <taxon>Magnoliopsida</taxon>
        <taxon>eudicotyledons</taxon>
        <taxon>Gunneridae</taxon>
        <taxon>Pentapetalae</taxon>
        <taxon>rosids</taxon>
        <taxon>fabids</taxon>
        <taxon>Malpighiales</taxon>
        <taxon>Salicaceae</taxon>
        <taxon>Flacourtieae</taxon>
        <taxon>Dovyalis</taxon>
    </lineage>
</organism>
<dbReference type="EMBL" id="CAWUPB010001194">
    <property type="protein sequence ID" value="CAK7353916.1"/>
    <property type="molecule type" value="Genomic_DNA"/>
</dbReference>
<protein>
    <submittedName>
        <fullName evidence="2">Uncharacterized protein</fullName>
    </submittedName>
</protein>
<dbReference type="Proteomes" id="UP001314170">
    <property type="component" value="Unassembled WGS sequence"/>
</dbReference>
<dbReference type="AlphaFoldDB" id="A0AAV1SP07"/>
<comment type="caution">
    <text evidence="2">The sequence shown here is derived from an EMBL/GenBank/DDBJ whole genome shotgun (WGS) entry which is preliminary data.</text>
</comment>
<proteinExistence type="predicted"/>
<evidence type="ECO:0000256" key="1">
    <source>
        <dbReference type="SAM" id="MobiDB-lite"/>
    </source>
</evidence>